<sequence length="151" mass="16630">MSMVESGCGRGLSFSGDPPSLVAAAWTFFIPYVLACPVKRFSNMQTVCLFFDVLVHRPGIEPGPTTRQTSILPLNHRHEMEFGEMTPSVELINTRQGIQIGAIANLIALCRDSPRSPLPIMLIRRDKSDHFERCSALPYLSFLAPGTPSPS</sequence>
<dbReference type="AlphaFoldDB" id="A0A1I7ZU89"/>
<name>A0A1I7ZU89_9BILA</name>
<protein>
    <submittedName>
        <fullName evidence="2">Uncharacterized protein</fullName>
    </submittedName>
</protein>
<proteinExistence type="predicted"/>
<dbReference type="Proteomes" id="UP000095287">
    <property type="component" value="Unplaced"/>
</dbReference>
<evidence type="ECO:0000313" key="2">
    <source>
        <dbReference type="WBParaSite" id="L893_g2962.t1"/>
    </source>
</evidence>
<evidence type="ECO:0000313" key="1">
    <source>
        <dbReference type="Proteomes" id="UP000095287"/>
    </source>
</evidence>
<accession>A0A1I7ZU89</accession>
<organism evidence="1 2">
    <name type="scientific">Steinernema glaseri</name>
    <dbReference type="NCBI Taxonomy" id="37863"/>
    <lineage>
        <taxon>Eukaryota</taxon>
        <taxon>Metazoa</taxon>
        <taxon>Ecdysozoa</taxon>
        <taxon>Nematoda</taxon>
        <taxon>Chromadorea</taxon>
        <taxon>Rhabditida</taxon>
        <taxon>Tylenchina</taxon>
        <taxon>Panagrolaimomorpha</taxon>
        <taxon>Strongyloidoidea</taxon>
        <taxon>Steinernematidae</taxon>
        <taxon>Steinernema</taxon>
    </lineage>
</organism>
<dbReference type="WBParaSite" id="L893_g2962.t1">
    <property type="protein sequence ID" value="L893_g2962.t1"/>
    <property type="gene ID" value="L893_g2962"/>
</dbReference>
<keyword evidence="1" id="KW-1185">Reference proteome</keyword>
<reference evidence="2" key="1">
    <citation type="submission" date="2016-11" db="UniProtKB">
        <authorList>
            <consortium name="WormBaseParasite"/>
        </authorList>
    </citation>
    <scope>IDENTIFICATION</scope>
</reference>